<feature type="region of interest" description="Disordered" evidence="1">
    <location>
        <begin position="507"/>
        <end position="529"/>
    </location>
</feature>
<evidence type="ECO:0000256" key="1">
    <source>
        <dbReference type="SAM" id="MobiDB-lite"/>
    </source>
</evidence>
<keyword evidence="3" id="KW-1185">Reference proteome</keyword>
<evidence type="ECO:0000313" key="2">
    <source>
        <dbReference type="EMBL" id="KAF2429123.1"/>
    </source>
</evidence>
<gene>
    <name evidence="2" type="ORF">EJ08DRAFT_698700</name>
</gene>
<sequence length="791" mass="88058">MADNPDQRRQNVLMNLNSQNQQYPTNCYPHPCYLTATSSSVANNNPISLPLTRSEAQFSFGGSVQAALPPFVEGFGAGEGEMSCATKDGKGFDLEQGWHSTGQSQQPIYILQPMIEHTGNDPTVLPQGHSPQTNDRTEFLLRPSFSSTNRIHGLAPISTATTRIHESRTANASKITTAAKSWKVYTKKDSPSLLARTVSTPSPRRRPPRHPAHPDQANPSPRALSAPVYSAVDVTSLTPEQARKRSFKIKRFQYMYNSGGHQFIRMYDGYDGTSTETPPSRESIRLFPRKREKGDGNELTNPSTNKECHNISPKILTLGELNTLLEYADLMDLAARVYDFLPCAQAATPDAMDIAFTLEHTRNQLSMKLQQYRKFNLCGLMPKFRIGAASFKAFVQTRVLNEHTSQPEKDLLLPYINLFFQTRYIVDTERCVMINPVTGRMEALFEAQDIPQNARERSAKAGKDLPPLEEFLNEHPFFRNYKEEKHPRYIKRKEEEQLEFIEQDKNTFMGDAPPHVQEAPRKVDRKRSAEDVVDNVEDNLDDVSHSSLHQAGFEAIVHNHQHSSTADRIMHSPRSHFRSDYKSGLGDSFSTTTEGGFSSTQIQHQPSFSPPNRVQQNGQIHFSLHASPSASSNPQSVASYGPQVHYHGTPLSSNPNSHFGFAPPHGPASEFDNVFTPSNSFASDFETGFAPLNGFNSHFQTGSAPSHGSDSLRQSSFTPVPPIIPTLPAASTHQYQLLSHAYSHGLEQQDHGGTSLNQMSRLTSLQNSQLDGTLPITTNQYNNVGNLPNTT</sequence>
<evidence type="ECO:0000313" key="3">
    <source>
        <dbReference type="Proteomes" id="UP000800235"/>
    </source>
</evidence>
<feature type="compositionally biased region" description="Polar residues" evidence="1">
    <location>
        <begin position="601"/>
        <end position="638"/>
    </location>
</feature>
<organism evidence="2 3">
    <name type="scientific">Tothia fuscella</name>
    <dbReference type="NCBI Taxonomy" id="1048955"/>
    <lineage>
        <taxon>Eukaryota</taxon>
        <taxon>Fungi</taxon>
        <taxon>Dikarya</taxon>
        <taxon>Ascomycota</taxon>
        <taxon>Pezizomycotina</taxon>
        <taxon>Dothideomycetes</taxon>
        <taxon>Pleosporomycetidae</taxon>
        <taxon>Venturiales</taxon>
        <taxon>Cylindrosympodiaceae</taxon>
        <taxon>Tothia</taxon>
    </lineage>
</organism>
<feature type="compositionally biased region" description="Low complexity" evidence="1">
    <location>
        <begin position="588"/>
        <end position="600"/>
    </location>
</feature>
<feature type="compositionally biased region" description="Basic and acidic residues" evidence="1">
    <location>
        <begin position="518"/>
        <end position="529"/>
    </location>
</feature>
<protein>
    <submittedName>
        <fullName evidence="2">Uncharacterized protein</fullName>
    </submittedName>
</protein>
<reference evidence="2" key="1">
    <citation type="journal article" date="2020" name="Stud. Mycol.">
        <title>101 Dothideomycetes genomes: a test case for predicting lifestyles and emergence of pathogens.</title>
        <authorList>
            <person name="Haridas S."/>
            <person name="Albert R."/>
            <person name="Binder M."/>
            <person name="Bloem J."/>
            <person name="Labutti K."/>
            <person name="Salamov A."/>
            <person name="Andreopoulos B."/>
            <person name="Baker S."/>
            <person name="Barry K."/>
            <person name="Bills G."/>
            <person name="Bluhm B."/>
            <person name="Cannon C."/>
            <person name="Castanera R."/>
            <person name="Culley D."/>
            <person name="Daum C."/>
            <person name="Ezra D."/>
            <person name="Gonzalez J."/>
            <person name="Henrissat B."/>
            <person name="Kuo A."/>
            <person name="Liang C."/>
            <person name="Lipzen A."/>
            <person name="Lutzoni F."/>
            <person name="Magnuson J."/>
            <person name="Mondo S."/>
            <person name="Nolan M."/>
            <person name="Ohm R."/>
            <person name="Pangilinan J."/>
            <person name="Park H.-J."/>
            <person name="Ramirez L."/>
            <person name="Alfaro M."/>
            <person name="Sun H."/>
            <person name="Tritt A."/>
            <person name="Yoshinaga Y."/>
            <person name="Zwiers L.-H."/>
            <person name="Turgeon B."/>
            <person name="Goodwin S."/>
            <person name="Spatafora J."/>
            <person name="Crous P."/>
            <person name="Grigoriev I."/>
        </authorList>
    </citation>
    <scope>NUCLEOTIDE SEQUENCE</scope>
    <source>
        <strain evidence="2">CBS 130266</strain>
    </source>
</reference>
<proteinExistence type="predicted"/>
<accession>A0A9P4NPP0</accession>
<dbReference type="Proteomes" id="UP000800235">
    <property type="component" value="Unassembled WGS sequence"/>
</dbReference>
<feature type="region of interest" description="Disordered" evidence="1">
    <location>
        <begin position="192"/>
        <end position="223"/>
    </location>
</feature>
<feature type="region of interest" description="Disordered" evidence="1">
    <location>
        <begin position="562"/>
        <end position="665"/>
    </location>
</feature>
<dbReference type="AlphaFoldDB" id="A0A9P4NPP0"/>
<name>A0A9P4NPP0_9PEZI</name>
<dbReference type="EMBL" id="MU007050">
    <property type="protein sequence ID" value="KAF2429123.1"/>
    <property type="molecule type" value="Genomic_DNA"/>
</dbReference>
<comment type="caution">
    <text evidence="2">The sequence shown here is derived from an EMBL/GenBank/DDBJ whole genome shotgun (WGS) entry which is preliminary data.</text>
</comment>